<evidence type="ECO:0000259" key="4">
    <source>
        <dbReference type="PROSITE" id="PS50102"/>
    </source>
</evidence>
<dbReference type="AlphaFoldDB" id="A0A915EV87"/>
<keyword evidence="5" id="KW-1185">Reference proteome</keyword>
<feature type="domain" description="RRM" evidence="4">
    <location>
        <begin position="198"/>
        <end position="275"/>
    </location>
</feature>
<dbReference type="Gene3D" id="3.30.70.330">
    <property type="match status" value="2"/>
</dbReference>
<accession>A0A915EV87</accession>
<dbReference type="InterPro" id="IPR035979">
    <property type="entry name" value="RBD_domain_sf"/>
</dbReference>
<dbReference type="InterPro" id="IPR012677">
    <property type="entry name" value="Nucleotide-bd_a/b_plait_sf"/>
</dbReference>
<dbReference type="SUPFAM" id="SSF54928">
    <property type="entry name" value="RNA-binding domain, RBD"/>
    <property type="match status" value="2"/>
</dbReference>
<name>A0A915EV87_9BILA</name>
<dbReference type="GO" id="GO:0003723">
    <property type="term" value="F:RNA binding"/>
    <property type="evidence" value="ECO:0007669"/>
    <property type="project" value="UniProtKB-UniRule"/>
</dbReference>
<evidence type="ECO:0000256" key="1">
    <source>
        <dbReference type="ARBA" id="ARBA00022884"/>
    </source>
</evidence>
<reference evidence="6" key="1">
    <citation type="submission" date="2022-11" db="UniProtKB">
        <authorList>
            <consortium name="WormBaseParasite"/>
        </authorList>
    </citation>
    <scope>IDENTIFICATION</scope>
</reference>
<dbReference type="PANTHER" id="PTHR48027">
    <property type="entry name" value="HETEROGENEOUS NUCLEAR RIBONUCLEOPROTEIN 87F-RELATED"/>
    <property type="match status" value="1"/>
</dbReference>
<feature type="region of interest" description="Disordered" evidence="3">
    <location>
        <begin position="1"/>
        <end position="21"/>
    </location>
</feature>
<dbReference type="WBParaSite" id="jg9883">
    <property type="protein sequence ID" value="jg9883"/>
    <property type="gene ID" value="jg9883"/>
</dbReference>
<evidence type="ECO:0000256" key="2">
    <source>
        <dbReference type="PROSITE-ProRule" id="PRU00176"/>
    </source>
</evidence>
<dbReference type="InterPro" id="IPR000504">
    <property type="entry name" value="RRM_dom"/>
</dbReference>
<dbReference type="Proteomes" id="UP000887574">
    <property type="component" value="Unplaced"/>
</dbReference>
<evidence type="ECO:0000313" key="5">
    <source>
        <dbReference type="Proteomes" id="UP000887574"/>
    </source>
</evidence>
<keyword evidence="1 2" id="KW-0694">RNA-binding</keyword>
<dbReference type="Pfam" id="PF00076">
    <property type="entry name" value="RRM_1"/>
    <property type="match status" value="2"/>
</dbReference>
<evidence type="ECO:0000256" key="3">
    <source>
        <dbReference type="SAM" id="MobiDB-lite"/>
    </source>
</evidence>
<dbReference type="PROSITE" id="PS50102">
    <property type="entry name" value="RRM"/>
    <property type="match status" value="1"/>
</dbReference>
<sequence>MKIENSEKLEQDGLQSNDGQDIEQVVEKVVASPEQMIKQENSLEINAAVAEEFGFDDTFKPAEESVAVMEDGASSVNEGISNGIGCAIAEQVSSEDVVKSPEGSVAVLEEGSPVVGNAEGAVKFEEKKLFVASLSVHTTHCHVATDKMTGMTRCFGFVTFSSSEAVEQAINSLPHEIDGRQADVKRAVPFRPKVAPIDRLFLGGLRPEHTKDVLLDYFSKYGTVTKVDIAINSATGQSRGFGFIFFESSDVAEECLKNPTHMVAGAECRVKKAVEKQQMGRVFQGRNFYGHDQSMRGGYGTPGYRPSPRGGWNSGGEWLVHMQIVRVGILSRATFKDGLLVIPSPSSELGITRLLDGLIALLMDRRCRKIQAGE</sequence>
<proteinExistence type="predicted"/>
<evidence type="ECO:0000313" key="6">
    <source>
        <dbReference type="WBParaSite" id="jg9883"/>
    </source>
</evidence>
<organism evidence="5 6">
    <name type="scientific">Ditylenchus dipsaci</name>
    <dbReference type="NCBI Taxonomy" id="166011"/>
    <lineage>
        <taxon>Eukaryota</taxon>
        <taxon>Metazoa</taxon>
        <taxon>Ecdysozoa</taxon>
        <taxon>Nematoda</taxon>
        <taxon>Chromadorea</taxon>
        <taxon>Rhabditida</taxon>
        <taxon>Tylenchina</taxon>
        <taxon>Tylenchomorpha</taxon>
        <taxon>Sphaerularioidea</taxon>
        <taxon>Anguinidae</taxon>
        <taxon>Anguininae</taxon>
        <taxon>Ditylenchus</taxon>
    </lineage>
</organism>
<dbReference type="SMART" id="SM00360">
    <property type="entry name" value="RRM"/>
    <property type="match status" value="2"/>
</dbReference>
<protein>
    <submittedName>
        <fullName evidence="6">RRM domain-containing protein</fullName>
    </submittedName>
</protein>
<dbReference type="InterPro" id="IPR052462">
    <property type="entry name" value="SLIRP/GR-RBP-like"/>
</dbReference>
<feature type="compositionally biased region" description="Basic and acidic residues" evidence="3">
    <location>
        <begin position="1"/>
        <end position="11"/>
    </location>
</feature>